<evidence type="ECO:0000256" key="1">
    <source>
        <dbReference type="SAM" id="SignalP"/>
    </source>
</evidence>
<dbReference type="EMBL" id="LCGH01000005">
    <property type="protein sequence ID" value="KKT11487.1"/>
    <property type="molecule type" value="Genomic_DNA"/>
</dbReference>
<dbReference type="Proteomes" id="UP000033907">
    <property type="component" value="Unassembled WGS sequence"/>
</dbReference>
<dbReference type="AlphaFoldDB" id="A0A0G1GVT5"/>
<protein>
    <submittedName>
        <fullName evidence="2">Uncharacterized protein</fullName>
    </submittedName>
</protein>
<reference evidence="2 3" key="1">
    <citation type="journal article" date="2015" name="Nature">
        <title>rRNA introns, odd ribosomes, and small enigmatic genomes across a large radiation of phyla.</title>
        <authorList>
            <person name="Brown C.T."/>
            <person name="Hug L.A."/>
            <person name="Thomas B.C."/>
            <person name="Sharon I."/>
            <person name="Castelle C.J."/>
            <person name="Singh A."/>
            <person name="Wilkins M.J."/>
            <person name="Williams K.H."/>
            <person name="Banfield J.F."/>
        </authorList>
    </citation>
    <scope>NUCLEOTIDE SEQUENCE [LARGE SCALE GENOMIC DNA]</scope>
</reference>
<sequence length="495" mass="54832">MIFKNKRIQKFVSGLMILSVLIPAVFISATPRQAEATGWPVIDLANLGAQLKKIAIEIVKQYMIHIARSLLQQMTQNTVNWINSGFHGNPLYLENPDSFFKDIAKYEIRNLVDMFGYDQLRYPFGKDFALNAIGAYQRQLADNTQYSLSKVINDPIFLDSFRNDFNVGGWNGFLINTQYQQNNYLGFQMLATEELARRVQGTSQTATQKVQTTLQQGMGFLSPKTCPSNPLYNNGKNEFLQPSFNYNQYLKDHPYDFEAAKKSPTYDILYSAGIQAAEHVWKQKNTCPGGLVATTPGSVVAGTIMEALGSNTRQAELGTVSGSIQASIATILDAFLNHFLQKGLNALGNKIYPPQEDQTLDDFIFFGDMINTVGDDIDTSVTPLPGDGMQPLSLLSDVQAERAKYGAIVQDAELGALLNAVAWKNRDAGWGLSRKDFGEQCSSPVGQIACDILYHKPSNTIFDVLYAAGEVSTPTWDALGQNTDTRRPWVAPVQP</sequence>
<keyword evidence="1" id="KW-0732">Signal</keyword>
<comment type="caution">
    <text evidence="2">The sequence shown here is derived from an EMBL/GenBank/DDBJ whole genome shotgun (WGS) entry which is preliminary data.</text>
</comment>
<feature type="chain" id="PRO_5002537436" evidence="1">
    <location>
        <begin position="35"/>
        <end position="495"/>
    </location>
</feature>
<organism evidence="2 3">
    <name type="scientific">Candidatus Nomurabacteria bacterium GW2011_GWF2_43_24</name>
    <dbReference type="NCBI Taxonomy" id="1618778"/>
    <lineage>
        <taxon>Bacteria</taxon>
        <taxon>Candidatus Nomuraibacteriota</taxon>
    </lineage>
</organism>
<feature type="signal peptide" evidence="1">
    <location>
        <begin position="1"/>
        <end position="34"/>
    </location>
</feature>
<evidence type="ECO:0000313" key="2">
    <source>
        <dbReference type="EMBL" id="KKT11487.1"/>
    </source>
</evidence>
<gene>
    <name evidence="2" type="ORF">UV91_C0005G0035</name>
</gene>
<evidence type="ECO:0000313" key="3">
    <source>
        <dbReference type="Proteomes" id="UP000033907"/>
    </source>
</evidence>
<proteinExistence type="predicted"/>
<name>A0A0G1GVT5_9BACT</name>
<accession>A0A0G1GVT5</accession>